<keyword evidence="1 2" id="KW-0238">DNA-binding</keyword>
<comment type="caution">
    <text evidence="5">The sequence shown here is derived from an EMBL/GenBank/DDBJ whole genome shotgun (WGS) entry which is preliminary data.</text>
</comment>
<dbReference type="InterPro" id="IPR009057">
    <property type="entry name" value="Homeodomain-like_sf"/>
</dbReference>
<dbReference type="PROSITE" id="PS50977">
    <property type="entry name" value="HTH_TETR_2"/>
    <property type="match status" value="1"/>
</dbReference>
<evidence type="ECO:0000256" key="2">
    <source>
        <dbReference type="PROSITE-ProRule" id="PRU00335"/>
    </source>
</evidence>
<evidence type="ECO:0000313" key="5">
    <source>
        <dbReference type="EMBL" id="GII40842.1"/>
    </source>
</evidence>
<accession>A0A8J3UC02</accession>
<evidence type="ECO:0000313" key="6">
    <source>
        <dbReference type="Proteomes" id="UP000622547"/>
    </source>
</evidence>
<dbReference type="PANTHER" id="PTHR30055:SF226">
    <property type="entry name" value="HTH-TYPE TRANSCRIPTIONAL REGULATOR PKSA"/>
    <property type="match status" value="1"/>
</dbReference>
<dbReference type="GO" id="GO:0000976">
    <property type="term" value="F:transcription cis-regulatory region binding"/>
    <property type="evidence" value="ECO:0007669"/>
    <property type="project" value="TreeGrafter"/>
</dbReference>
<protein>
    <submittedName>
        <fullName evidence="5">TetR family transcriptional regulator</fullName>
    </submittedName>
</protein>
<dbReference type="Gene3D" id="1.10.357.10">
    <property type="entry name" value="Tetracycline Repressor, domain 2"/>
    <property type="match status" value="1"/>
</dbReference>
<dbReference type="GO" id="GO:0003700">
    <property type="term" value="F:DNA-binding transcription factor activity"/>
    <property type="evidence" value="ECO:0007669"/>
    <property type="project" value="TreeGrafter"/>
</dbReference>
<reference evidence="5 6" key="1">
    <citation type="submission" date="2021-01" db="EMBL/GenBank/DDBJ databases">
        <title>Whole genome shotgun sequence of Planotetraspora phitsanulokensis NBRC 104273.</title>
        <authorList>
            <person name="Komaki H."/>
            <person name="Tamura T."/>
        </authorList>
    </citation>
    <scope>NUCLEOTIDE SEQUENCE [LARGE SCALE GENOMIC DNA]</scope>
    <source>
        <strain evidence="5 6">NBRC 104273</strain>
    </source>
</reference>
<dbReference type="Pfam" id="PF00440">
    <property type="entry name" value="TetR_N"/>
    <property type="match status" value="1"/>
</dbReference>
<name>A0A8J3UC02_9ACTN</name>
<feature type="region of interest" description="Disordered" evidence="3">
    <location>
        <begin position="1"/>
        <end position="20"/>
    </location>
</feature>
<dbReference type="EMBL" id="BOOP01000029">
    <property type="protein sequence ID" value="GII40842.1"/>
    <property type="molecule type" value="Genomic_DNA"/>
</dbReference>
<evidence type="ECO:0000259" key="4">
    <source>
        <dbReference type="PROSITE" id="PS50977"/>
    </source>
</evidence>
<evidence type="ECO:0000256" key="1">
    <source>
        <dbReference type="ARBA" id="ARBA00023125"/>
    </source>
</evidence>
<dbReference type="PANTHER" id="PTHR30055">
    <property type="entry name" value="HTH-TYPE TRANSCRIPTIONAL REGULATOR RUTR"/>
    <property type="match status" value="1"/>
</dbReference>
<feature type="domain" description="HTH tetR-type" evidence="4">
    <location>
        <begin position="24"/>
        <end position="84"/>
    </location>
</feature>
<dbReference type="PRINTS" id="PR00455">
    <property type="entry name" value="HTHTETR"/>
</dbReference>
<dbReference type="AlphaFoldDB" id="A0A8J3UC02"/>
<feature type="DNA-binding region" description="H-T-H motif" evidence="2">
    <location>
        <begin position="47"/>
        <end position="66"/>
    </location>
</feature>
<keyword evidence="6" id="KW-1185">Reference proteome</keyword>
<dbReference type="InterPro" id="IPR050109">
    <property type="entry name" value="HTH-type_TetR-like_transc_reg"/>
</dbReference>
<dbReference type="SUPFAM" id="SSF46689">
    <property type="entry name" value="Homeodomain-like"/>
    <property type="match status" value="1"/>
</dbReference>
<proteinExistence type="predicted"/>
<evidence type="ECO:0000256" key="3">
    <source>
        <dbReference type="SAM" id="MobiDB-lite"/>
    </source>
</evidence>
<dbReference type="Proteomes" id="UP000622547">
    <property type="component" value="Unassembled WGS sequence"/>
</dbReference>
<organism evidence="5 6">
    <name type="scientific">Planotetraspora phitsanulokensis</name>
    <dbReference type="NCBI Taxonomy" id="575192"/>
    <lineage>
        <taxon>Bacteria</taxon>
        <taxon>Bacillati</taxon>
        <taxon>Actinomycetota</taxon>
        <taxon>Actinomycetes</taxon>
        <taxon>Streptosporangiales</taxon>
        <taxon>Streptosporangiaceae</taxon>
        <taxon>Planotetraspora</taxon>
    </lineage>
</organism>
<dbReference type="InterPro" id="IPR001647">
    <property type="entry name" value="HTH_TetR"/>
</dbReference>
<gene>
    <name evidence="5" type="ORF">Pph01_58450</name>
</gene>
<sequence>MAPVSDGTADRSGGQVSRRAEYAEATRQAIVDASRRLFAERGFFATKVDDIARAARVAPATVYAVAGGKQGLLRTLMDAWTTAPVVAATLERIERLDDPVAILRTVATVTREMRQEFGDIMRVMIATAPHDQAVAESLKTATARYRAGNAFAGRRLAELGALRPGLDAKGADDILWFYFGYSGLFTLVEDNGWTYSQAEEWLVEAAGRALF</sequence>